<dbReference type="Pfam" id="PF01502">
    <property type="entry name" value="PRA-CH"/>
    <property type="match status" value="1"/>
</dbReference>
<keyword evidence="11" id="KW-0479">Metal-binding</keyword>
<evidence type="ECO:0000256" key="9">
    <source>
        <dbReference type="ARBA" id="ARBA00022801"/>
    </source>
</evidence>
<dbReference type="GO" id="GO:0004636">
    <property type="term" value="F:phosphoribosyl-ATP diphosphatase activity"/>
    <property type="evidence" value="ECO:0007669"/>
    <property type="project" value="UniProtKB-EC"/>
</dbReference>
<keyword evidence="14" id="KW-1185">Reference proteome</keyword>
<protein>
    <recommendedName>
        <fullName evidence="11">Phosphoribosyl-AMP cyclohydrolase</fullName>
        <shortName evidence="11">PRA-CH</shortName>
        <ecNumber evidence="11">3.5.4.19</ecNumber>
    </recommendedName>
</protein>
<proteinExistence type="inferred from homology"/>
<organism evidence="13 14">
    <name type="scientific">Amphritea japonica ATCC BAA-1530</name>
    <dbReference type="NCBI Taxonomy" id="1278309"/>
    <lineage>
        <taxon>Bacteria</taxon>
        <taxon>Pseudomonadati</taxon>
        <taxon>Pseudomonadota</taxon>
        <taxon>Gammaproteobacteria</taxon>
        <taxon>Oceanospirillales</taxon>
        <taxon>Oceanospirillaceae</taxon>
        <taxon>Amphritea</taxon>
    </lineage>
</organism>
<feature type="binding site" evidence="11">
    <location>
        <position position="101"/>
    </location>
    <ligand>
        <name>Zn(2+)</name>
        <dbReference type="ChEBI" id="CHEBI:29105"/>
        <note>ligand shared between dimeric partners</note>
    </ligand>
</feature>
<dbReference type="InterPro" id="IPR002496">
    <property type="entry name" value="PRib_AMP_CycHydrolase_dom"/>
</dbReference>
<feature type="domain" description="Phosphoribosyl-AMP cyclohydrolase" evidence="12">
    <location>
        <begin position="36"/>
        <end position="110"/>
    </location>
</feature>
<dbReference type="SUPFAM" id="SSF141734">
    <property type="entry name" value="HisI-like"/>
    <property type="match status" value="1"/>
</dbReference>
<comment type="pathway">
    <text evidence="4">Amino-acid biosynthesis; L-histidine biosynthesis; L-histidine from 5-phospho-alpha-D-ribose 1-diphosphate: step 2/9.</text>
</comment>
<evidence type="ECO:0000256" key="3">
    <source>
        <dbReference type="ARBA" id="ARBA00005169"/>
    </source>
</evidence>
<comment type="function">
    <text evidence="11">Catalyzes the hydrolysis of the adenine ring of phosphoribosyl-AMP.</text>
</comment>
<evidence type="ECO:0000256" key="7">
    <source>
        <dbReference type="ARBA" id="ARBA00022490"/>
    </source>
</evidence>
<feature type="binding site" evidence="11">
    <location>
        <position position="84"/>
    </location>
    <ligand>
        <name>Zn(2+)</name>
        <dbReference type="ChEBI" id="CHEBI:29105"/>
        <note>ligand shared between dimeric partners</note>
    </ligand>
</feature>
<dbReference type="Proteomes" id="UP000595663">
    <property type="component" value="Chromosome"/>
</dbReference>
<accession>A0A7R6PGM4</accession>
<dbReference type="EC" id="3.5.4.19" evidence="11"/>
<sequence length="134" mass="15450">MKNSDMSEQWIEQVKWNSDGLVPAIAQDHVTGKVLMVAWMNAEALALTVQENRAIYWSRSRQKLWRKGEESGHVQQLHEIRLDCDDDVILMSVEQLGGIACHTGREHCFYKTLQEGEWVPVEPVLKDPNSIYEK</sequence>
<dbReference type="GO" id="GO:0005737">
    <property type="term" value="C:cytoplasm"/>
    <property type="evidence" value="ECO:0007669"/>
    <property type="project" value="UniProtKB-SubCell"/>
</dbReference>
<reference evidence="13 14" key="1">
    <citation type="journal article" date="2008" name="Int. J. Syst. Evol. Microbiol.">
        <title>Amphritea japonica sp. nov. and Amphritea balenae sp. nov., isolated from the sediment adjacent to sperm whale carcasses off Kagoshima, Japan.</title>
        <authorList>
            <person name="Miyazaki M."/>
            <person name="Nogi Y."/>
            <person name="Fujiwara Y."/>
            <person name="Kawato M."/>
            <person name="Nagahama T."/>
            <person name="Kubokawa K."/>
            <person name="Horikoshi K."/>
        </authorList>
    </citation>
    <scope>NUCLEOTIDE SEQUENCE [LARGE SCALE GENOMIC DNA]</scope>
    <source>
        <strain evidence="13 14">ATCC BAA-1530</strain>
    </source>
</reference>
<dbReference type="PANTHER" id="PTHR42945:SF1">
    <property type="entry name" value="HISTIDINE BIOSYNTHESIS BIFUNCTIONAL PROTEIN HIS7"/>
    <property type="match status" value="1"/>
</dbReference>
<keyword evidence="9 11" id="KW-0378">Hydrolase</keyword>
<dbReference type="HAMAP" id="MF_01021">
    <property type="entry name" value="HisI"/>
    <property type="match status" value="1"/>
</dbReference>
<dbReference type="GO" id="GO:0000105">
    <property type="term" value="P:L-histidine biosynthetic process"/>
    <property type="evidence" value="ECO:0007669"/>
    <property type="project" value="UniProtKB-UniRule"/>
</dbReference>
<keyword evidence="8 11" id="KW-0028">Amino-acid biosynthesis</keyword>
<evidence type="ECO:0000256" key="11">
    <source>
        <dbReference type="HAMAP-Rule" id="MF_01021"/>
    </source>
</evidence>
<comment type="similarity">
    <text evidence="11">Belongs to the PRA-CH family.</text>
</comment>
<dbReference type="EMBL" id="AP014545">
    <property type="protein sequence ID" value="BBB27896.1"/>
    <property type="molecule type" value="Genomic_DNA"/>
</dbReference>
<comment type="catalytic activity">
    <reaction evidence="1 11">
        <text>1-(5-phospho-beta-D-ribosyl)-5'-AMP + H2O = 1-(5-phospho-beta-D-ribosyl)-5-[(5-phospho-beta-D-ribosylamino)methylideneamino]imidazole-4-carboxamide</text>
        <dbReference type="Rhea" id="RHEA:20049"/>
        <dbReference type="ChEBI" id="CHEBI:15377"/>
        <dbReference type="ChEBI" id="CHEBI:58435"/>
        <dbReference type="ChEBI" id="CHEBI:59457"/>
        <dbReference type="EC" id="3.5.4.19"/>
    </reaction>
</comment>
<dbReference type="GO" id="GO:0004635">
    <property type="term" value="F:phosphoribosyl-AMP cyclohydrolase activity"/>
    <property type="evidence" value="ECO:0007669"/>
    <property type="project" value="UniProtKB-UniRule"/>
</dbReference>
<feature type="binding site" evidence="11">
    <location>
        <position position="85"/>
    </location>
    <ligand>
        <name>Mg(2+)</name>
        <dbReference type="ChEBI" id="CHEBI:18420"/>
    </ligand>
</feature>
<comment type="catalytic activity">
    <reaction evidence="2">
        <text>1-(5-phospho-beta-D-ribosyl)-ATP + H2O = 1-(5-phospho-beta-D-ribosyl)-5'-AMP + diphosphate + H(+)</text>
        <dbReference type="Rhea" id="RHEA:22828"/>
        <dbReference type="ChEBI" id="CHEBI:15377"/>
        <dbReference type="ChEBI" id="CHEBI:15378"/>
        <dbReference type="ChEBI" id="CHEBI:33019"/>
        <dbReference type="ChEBI" id="CHEBI:59457"/>
        <dbReference type="ChEBI" id="CHEBI:73183"/>
        <dbReference type="EC" id="3.6.1.31"/>
    </reaction>
</comment>
<dbReference type="Gene3D" id="3.10.20.810">
    <property type="entry name" value="Phosphoribosyl-AMP cyclohydrolase"/>
    <property type="match status" value="1"/>
</dbReference>
<evidence type="ECO:0000313" key="13">
    <source>
        <dbReference type="EMBL" id="BBB27896.1"/>
    </source>
</evidence>
<gene>
    <name evidence="11" type="primary">hisI</name>
    <name evidence="13" type="ORF">AMJAP_3311</name>
</gene>
<keyword evidence="11" id="KW-0862">Zinc</keyword>
<evidence type="ECO:0000256" key="6">
    <source>
        <dbReference type="ARBA" id="ARBA00008299"/>
    </source>
</evidence>
<keyword evidence="11" id="KW-0460">Magnesium</keyword>
<evidence type="ECO:0000256" key="1">
    <source>
        <dbReference type="ARBA" id="ARBA00000024"/>
    </source>
</evidence>
<comment type="similarity">
    <text evidence="6">In the N-terminal section; belongs to the PRA-CH family.</text>
</comment>
<evidence type="ECO:0000256" key="10">
    <source>
        <dbReference type="ARBA" id="ARBA00023102"/>
    </source>
</evidence>
<comment type="similarity">
    <text evidence="5">In the C-terminal section; belongs to the PRA-PH family.</text>
</comment>
<comment type="pathway">
    <text evidence="3 11">Amino-acid biosynthesis; L-histidine biosynthesis; L-histidine from 5-phospho-alpha-D-ribose 1-diphosphate: step 3/9.</text>
</comment>
<evidence type="ECO:0000256" key="2">
    <source>
        <dbReference type="ARBA" id="ARBA00001460"/>
    </source>
</evidence>
<comment type="cofactor">
    <cofactor evidence="11">
        <name>Zn(2+)</name>
        <dbReference type="ChEBI" id="CHEBI:29105"/>
    </cofactor>
    <text evidence="11">Binds 1 zinc ion per subunit.</text>
</comment>
<dbReference type="PANTHER" id="PTHR42945">
    <property type="entry name" value="HISTIDINE BIOSYNTHESIS BIFUNCTIONAL PROTEIN"/>
    <property type="match status" value="1"/>
</dbReference>
<dbReference type="GO" id="GO:0008270">
    <property type="term" value="F:zinc ion binding"/>
    <property type="evidence" value="ECO:0007669"/>
    <property type="project" value="UniProtKB-UniRule"/>
</dbReference>
<keyword evidence="10 11" id="KW-0368">Histidine biosynthesis</keyword>
<dbReference type="InterPro" id="IPR038019">
    <property type="entry name" value="PRib_AMP_CycHydrolase_sf"/>
</dbReference>
<evidence type="ECO:0000256" key="8">
    <source>
        <dbReference type="ARBA" id="ARBA00022605"/>
    </source>
</evidence>
<evidence type="ECO:0000256" key="5">
    <source>
        <dbReference type="ARBA" id="ARBA00007731"/>
    </source>
</evidence>
<dbReference type="InterPro" id="IPR026660">
    <property type="entry name" value="PRA-CH"/>
</dbReference>
<dbReference type="UniPathway" id="UPA00031">
    <property type="reaction ID" value="UER00008"/>
</dbReference>
<keyword evidence="7 11" id="KW-0963">Cytoplasm</keyword>
<evidence type="ECO:0000313" key="14">
    <source>
        <dbReference type="Proteomes" id="UP000595663"/>
    </source>
</evidence>
<comment type="subcellular location">
    <subcellularLocation>
        <location evidence="11">Cytoplasm</location>
    </subcellularLocation>
</comment>
<dbReference type="GO" id="GO:0000287">
    <property type="term" value="F:magnesium ion binding"/>
    <property type="evidence" value="ECO:0007669"/>
    <property type="project" value="UniProtKB-UniRule"/>
</dbReference>
<evidence type="ECO:0000259" key="12">
    <source>
        <dbReference type="Pfam" id="PF01502"/>
    </source>
</evidence>
<comment type="cofactor">
    <cofactor evidence="11">
        <name>Mg(2+)</name>
        <dbReference type="ChEBI" id="CHEBI:18420"/>
    </cofactor>
    <text evidence="11">Binds 1 Mg(2+) ion per subunit.</text>
</comment>
<evidence type="ECO:0000256" key="4">
    <source>
        <dbReference type="ARBA" id="ARBA00005204"/>
    </source>
</evidence>
<dbReference type="KEGG" id="ajp:AMJAP_3311"/>
<dbReference type="AlphaFoldDB" id="A0A7R6PGM4"/>
<name>A0A7R6PGM4_9GAMM</name>
<dbReference type="FunFam" id="3.10.20.810:FF:000001">
    <property type="entry name" value="Histidine biosynthesis bifunctional protein HisIE"/>
    <property type="match status" value="1"/>
</dbReference>
<feature type="binding site" evidence="11">
    <location>
        <position position="83"/>
    </location>
    <ligand>
        <name>Mg(2+)</name>
        <dbReference type="ChEBI" id="CHEBI:18420"/>
    </ligand>
</feature>
<dbReference type="NCBIfam" id="NF000768">
    <property type="entry name" value="PRK00051.1"/>
    <property type="match status" value="1"/>
</dbReference>
<feature type="binding site" evidence="11">
    <location>
        <position position="108"/>
    </location>
    <ligand>
        <name>Zn(2+)</name>
        <dbReference type="ChEBI" id="CHEBI:29105"/>
        <note>ligand shared between dimeric partners</note>
    </ligand>
</feature>
<comment type="subunit">
    <text evidence="11">Homodimer.</text>
</comment>
<feature type="binding site" evidence="11">
    <location>
        <position position="87"/>
    </location>
    <ligand>
        <name>Mg(2+)</name>
        <dbReference type="ChEBI" id="CHEBI:18420"/>
    </ligand>
</feature>